<evidence type="ECO:0000256" key="8">
    <source>
        <dbReference type="ARBA" id="ARBA00023098"/>
    </source>
</evidence>
<evidence type="ECO:0000256" key="7">
    <source>
        <dbReference type="ARBA" id="ARBA00022556"/>
    </source>
</evidence>
<keyword evidence="9" id="KW-0456">Lyase</keyword>
<dbReference type="RefSeq" id="WP_003676806.1">
    <property type="nucleotide sequence ID" value="NZ_AZCN01000008.1"/>
</dbReference>
<dbReference type="GeneID" id="65915923"/>
<dbReference type="NCBIfam" id="NF000582">
    <property type="entry name" value="PRK00006.1"/>
    <property type="match status" value="1"/>
</dbReference>
<evidence type="ECO:0000256" key="3">
    <source>
        <dbReference type="ARBA" id="ARBA00009174"/>
    </source>
</evidence>
<keyword evidence="7" id="KW-0441">Lipid A biosynthesis</keyword>
<evidence type="ECO:0000256" key="5">
    <source>
        <dbReference type="ARBA" id="ARBA00022490"/>
    </source>
</evidence>
<organism evidence="11 12">
    <name type="scientific">Loigolactobacillus coryniformis subsp. coryniformis KCTC 3167 = DSM 20001</name>
    <dbReference type="NCBI Taxonomy" id="913848"/>
    <lineage>
        <taxon>Bacteria</taxon>
        <taxon>Bacillati</taxon>
        <taxon>Bacillota</taxon>
        <taxon>Bacilli</taxon>
        <taxon>Lactobacillales</taxon>
        <taxon>Lactobacillaceae</taxon>
        <taxon>Loigolactobacillus</taxon>
    </lineage>
</organism>
<protein>
    <recommendedName>
        <fullName evidence="4">3-hydroxyacyl-[acyl-carrier-protein] dehydratase</fullName>
        <ecNumber evidence="4">4.2.1.59</ecNumber>
    </recommendedName>
</protein>
<dbReference type="GO" id="GO:0016020">
    <property type="term" value="C:membrane"/>
    <property type="evidence" value="ECO:0007669"/>
    <property type="project" value="GOC"/>
</dbReference>
<comment type="caution">
    <text evidence="11">The sequence shown here is derived from an EMBL/GenBank/DDBJ whole genome shotgun (WGS) entry which is preliminary data.</text>
</comment>
<dbReference type="CDD" id="cd01288">
    <property type="entry name" value="FabZ"/>
    <property type="match status" value="1"/>
</dbReference>
<keyword evidence="5" id="KW-0963">Cytoplasm</keyword>
<dbReference type="Pfam" id="PF07977">
    <property type="entry name" value="FabA"/>
    <property type="match status" value="1"/>
</dbReference>
<dbReference type="PANTHER" id="PTHR30272">
    <property type="entry name" value="3-HYDROXYACYL-[ACYL-CARRIER-PROTEIN] DEHYDRATASE"/>
    <property type="match status" value="1"/>
</dbReference>
<evidence type="ECO:0000256" key="10">
    <source>
        <dbReference type="ARBA" id="ARBA00025049"/>
    </source>
</evidence>
<dbReference type="Proteomes" id="UP000051181">
    <property type="component" value="Unassembled WGS sequence"/>
</dbReference>
<comment type="similarity">
    <text evidence="3">Belongs to the thioester dehydratase family. FabZ subfamily.</text>
</comment>
<evidence type="ECO:0000256" key="9">
    <source>
        <dbReference type="ARBA" id="ARBA00023239"/>
    </source>
</evidence>
<gene>
    <name evidence="11" type="ORF">FD22_GL002328</name>
</gene>
<comment type="catalytic activity">
    <reaction evidence="1">
        <text>a (3R)-hydroxyacyl-[ACP] = a (2E)-enoyl-[ACP] + H2O</text>
        <dbReference type="Rhea" id="RHEA:13097"/>
        <dbReference type="Rhea" id="RHEA-COMP:9925"/>
        <dbReference type="Rhea" id="RHEA-COMP:9945"/>
        <dbReference type="ChEBI" id="CHEBI:15377"/>
        <dbReference type="ChEBI" id="CHEBI:78784"/>
        <dbReference type="ChEBI" id="CHEBI:78827"/>
        <dbReference type="EC" id="4.2.1.59"/>
    </reaction>
</comment>
<evidence type="ECO:0000256" key="1">
    <source>
        <dbReference type="ARBA" id="ARBA00001055"/>
    </source>
</evidence>
<dbReference type="eggNOG" id="COG0764">
    <property type="taxonomic scope" value="Bacteria"/>
</dbReference>
<evidence type="ECO:0000313" key="12">
    <source>
        <dbReference type="Proteomes" id="UP000051181"/>
    </source>
</evidence>
<sequence length="146" mass="16159">MCVLQAAEIQQLIPNRFPICYIDQVDELVPDQRIVATKNVTINEDFLQGYFPGRPEMPGTLIVETLAQAASILILKSPQFAQRTAYIGSIRNAIFHKRVRPGARLRLEVELTKVKANMGIVATKASVDGEVVCTVELHFVVQPTVG</sequence>
<comment type="subcellular location">
    <subcellularLocation>
        <location evidence="2">Cytoplasm</location>
    </subcellularLocation>
</comment>
<dbReference type="AlphaFoldDB" id="A0A0R1FAT9"/>
<evidence type="ECO:0000256" key="4">
    <source>
        <dbReference type="ARBA" id="ARBA00013167"/>
    </source>
</evidence>
<dbReference type="EMBL" id="AZCN01000008">
    <property type="protein sequence ID" value="KRK18773.1"/>
    <property type="molecule type" value="Genomic_DNA"/>
</dbReference>
<dbReference type="PANTHER" id="PTHR30272:SF1">
    <property type="entry name" value="3-HYDROXYACYL-[ACYL-CARRIER-PROTEIN] DEHYDRATASE"/>
    <property type="match status" value="1"/>
</dbReference>
<reference evidence="11 12" key="1">
    <citation type="journal article" date="2015" name="Genome Announc.">
        <title>Expanding the biotechnology potential of lactobacilli through comparative genomics of 213 strains and associated genera.</title>
        <authorList>
            <person name="Sun Z."/>
            <person name="Harris H.M."/>
            <person name="McCann A."/>
            <person name="Guo C."/>
            <person name="Argimon S."/>
            <person name="Zhang W."/>
            <person name="Yang X."/>
            <person name="Jeffery I.B."/>
            <person name="Cooney J.C."/>
            <person name="Kagawa T.F."/>
            <person name="Liu W."/>
            <person name="Song Y."/>
            <person name="Salvetti E."/>
            <person name="Wrobel A."/>
            <person name="Rasinkangas P."/>
            <person name="Parkhill J."/>
            <person name="Rea M.C."/>
            <person name="O'Sullivan O."/>
            <person name="Ritari J."/>
            <person name="Douillard F.P."/>
            <person name="Paul Ross R."/>
            <person name="Yang R."/>
            <person name="Briner A.E."/>
            <person name="Felis G.E."/>
            <person name="de Vos W.M."/>
            <person name="Barrangou R."/>
            <person name="Klaenhammer T.R."/>
            <person name="Caufield P.W."/>
            <person name="Cui Y."/>
            <person name="Zhang H."/>
            <person name="O'Toole P.W."/>
        </authorList>
    </citation>
    <scope>NUCLEOTIDE SEQUENCE [LARGE SCALE GENOMIC DNA]</scope>
    <source>
        <strain evidence="11 12">DSM 20001</strain>
    </source>
</reference>
<proteinExistence type="inferred from homology"/>
<evidence type="ECO:0000313" key="11">
    <source>
        <dbReference type="EMBL" id="KRK18773.1"/>
    </source>
</evidence>
<comment type="function">
    <text evidence="10">Involved in unsaturated fatty acids biosynthesis. Catalyzes the dehydration of short chain beta-hydroxyacyl-ACPs and long chain saturated and unsaturated beta-hydroxyacyl-ACPs.</text>
</comment>
<keyword evidence="8" id="KW-0443">Lipid metabolism</keyword>
<name>A0A0R1FAT9_9LACO</name>
<dbReference type="FunFam" id="3.10.129.10:FF:000001">
    <property type="entry name" value="3-hydroxyacyl-[acyl-carrier-protein] dehydratase FabZ"/>
    <property type="match status" value="1"/>
</dbReference>
<accession>A0A0R1FAT9</accession>
<dbReference type="SUPFAM" id="SSF54637">
    <property type="entry name" value="Thioesterase/thiol ester dehydrase-isomerase"/>
    <property type="match status" value="1"/>
</dbReference>
<dbReference type="GO" id="GO:0005737">
    <property type="term" value="C:cytoplasm"/>
    <property type="evidence" value="ECO:0007669"/>
    <property type="project" value="UniProtKB-SubCell"/>
</dbReference>
<dbReference type="GO" id="GO:0009245">
    <property type="term" value="P:lipid A biosynthetic process"/>
    <property type="evidence" value="ECO:0007669"/>
    <property type="project" value="UniProtKB-KW"/>
</dbReference>
<dbReference type="GO" id="GO:0019171">
    <property type="term" value="F:(3R)-hydroxyacyl-[acyl-carrier-protein] dehydratase activity"/>
    <property type="evidence" value="ECO:0007669"/>
    <property type="project" value="UniProtKB-EC"/>
</dbReference>
<dbReference type="InterPro" id="IPR013114">
    <property type="entry name" value="FabA_FabZ"/>
</dbReference>
<evidence type="ECO:0000256" key="2">
    <source>
        <dbReference type="ARBA" id="ARBA00004496"/>
    </source>
</evidence>
<dbReference type="EC" id="4.2.1.59" evidence="4"/>
<dbReference type="InterPro" id="IPR029069">
    <property type="entry name" value="HotDog_dom_sf"/>
</dbReference>
<dbReference type="PATRIC" id="fig|913848.6.peg.2378"/>
<evidence type="ECO:0000256" key="6">
    <source>
        <dbReference type="ARBA" id="ARBA00022516"/>
    </source>
</evidence>
<keyword evidence="6" id="KW-0444">Lipid biosynthesis</keyword>
<dbReference type="Gene3D" id="3.10.129.10">
    <property type="entry name" value="Hotdog Thioesterase"/>
    <property type="match status" value="1"/>
</dbReference>